<protein>
    <submittedName>
        <fullName evidence="3">NUDIX family hydrolase</fullName>
    </submittedName>
</protein>
<dbReference type="Proteomes" id="UP000007954">
    <property type="component" value="Chromosome"/>
</dbReference>
<sequence>MVGPRTLTTDAVIEFDGKVLLMKRTHPPFEGSWALPGGFVEQDETAREACVRETKEEVGLSIVIEEFIGLYDGPDRDKRGNVTAAYRCRSNTNETPVPREEAAEVGTFNSNDLPEMGFDHKQIVIDALDG</sequence>
<dbReference type="Pfam" id="PF00293">
    <property type="entry name" value="NUDIX"/>
    <property type="match status" value="1"/>
</dbReference>
<proteinExistence type="predicted"/>
<dbReference type="EMBL" id="FR746099">
    <property type="protein sequence ID" value="CCC40083.1"/>
    <property type="molecule type" value="Genomic_DNA"/>
</dbReference>
<evidence type="ECO:0000313" key="4">
    <source>
        <dbReference type="Proteomes" id="UP000007954"/>
    </source>
</evidence>
<dbReference type="KEGG" id="hwc:Hqrw_2191"/>
<reference evidence="3 4" key="1">
    <citation type="journal article" date="2011" name="PLoS ONE">
        <title>Haloquadratum walsbyi: limited diversity in a global pond.</title>
        <authorList>
            <person name="Dyall-Smith M."/>
            <person name="Pfeiffer F."/>
            <person name="Klee K."/>
            <person name="Palm P."/>
            <person name="Gross K."/>
            <person name="Schuster S.C."/>
            <person name="Rampp M."/>
            <person name="Oesterhelt D."/>
        </authorList>
    </citation>
    <scope>NUCLEOTIDE SEQUENCE [LARGE SCALE GENOMIC DNA]</scope>
    <source>
        <strain evidence="4">DSM 16854 / JCM 12705 / C23</strain>
    </source>
</reference>
<evidence type="ECO:0000259" key="2">
    <source>
        <dbReference type="PROSITE" id="PS51462"/>
    </source>
</evidence>
<dbReference type="Gene3D" id="3.90.79.10">
    <property type="entry name" value="Nucleoside Triphosphate Pyrophosphohydrolase"/>
    <property type="match status" value="1"/>
</dbReference>
<dbReference type="InterPro" id="IPR015797">
    <property type="entry name" value="NUDIX_hydrolase-like_dom_sf"/>
</dbReference>
<dbReference type="InterPro" id="IPR020476">
    <property type="entry name" value="Nudix_hydrolase"/>
</dbReference>
<dbReference type="CDD" id="cd18873">
    <property type="entry name" value="NUDIX_NadM_like"/>
    <property type="match status" value="1"/>
</dbReference>
<gene>
    <name evidence="3" type="ordered locus">Hqrw_2191</name>
</gene>
<evidence type="ECO:0000256" key="1">
    <source>
        <dbReference type="ARBA" id="ARBA00022801"/>
    </source>
</evidence>
<dbReference type="RefSeq" id="WP_014555799.1">
    <property type="nucleotide sequence ID" value="NC_017459.1"/>
</dbReference>
<dbReference type="PROSITE" id="PS00893">
    <property type="entry name" value="NUDIX_BOX"/>
    <property type="match status" value="1"/>
</dbReference>
<dbReference type="InterPro" id="IPR020084">
    <property type="entry name" value="NUDIX_hydrolase_CS"/>
</dbReference>
<keyword evidence="1 3" id="KW-0378">Hydrolase</keyword>
<dbReference type="InterPro" id="IPR000086">
    <property type="entry name" value="NUDIX_hydrolase_dom"/>
</dbReference>
<dbReference type="PROSITE" id="PS51462">
    <property type="entry name" value="NUDIX"/>
    <property type="match status" value="1"/>
</dbReference>
<dbReference type="PANTHER" id="PTHR43736:SF1">
    <property type="entry name" value="DIHYDRONEOPTERIN TRIPHOSPHATE DIPHOSPHATASE"/>
    <property type="match status" value="1"/>
</dbReference>
<dbReference type="SUPFAM" id="SSF55811">
    <property type="entry name" value="Nudix"/>
    <property type="match status" value="1"/>
</dbReference>
<feature type="domain" description="Nudix hydrolase" evidence="2">
    <location>
        <begin position="4"/>
        <end position="130"/>
    </location>
</feature>
<dbReference type="PANTHER" id="PTHR43736">
    <property type="entry name" value="ADP-RIBOSE PYROPHOSPHATASE"/>
    <property type="match status" value="1"/>
</dbReference>
<organism evidence="3 4">
    <name type="scientific">Haloquadratum walsbyi (strain DSM 16854 / JCM 12705 / C23)</name>
    <dbReference type="NCBI Taxonomy" id="768065"/>
    <lineage>
        <taxon>Archaea</taxon>
        <taxon>Methanobacteriati</taxon>
        <taxon>Methanobacteriota</taxon>
        <taxon>Stenosarchaea group</taxon>
        <taxon>Halobacteria</taxon>
        <taxon>Halobacteriales</taxon>
        <taxon>Haloferacaceae</taxon>
        <taxon>Haloquadratum</taxon>
    </lineage>
</organism>
<dbReference type="AlphaFoldDB" id="G0LH49"/>
<dbReference type="HOGENOM" id="CLU_037162_20_3_2"/>
<dbReference type="PRINTS" id="PR00502">
    <property type="entry name" value="NUDIXFAMILY"/>
</dbReference>
<dbReference type="OrthoDB" id="40462at2157"/>
<dbReference type="GO" id="GO:0016787">
    <property type="term" value="F:hydrolase activity"/>
    <property type="evidence" value="ECO:0007669"/>
    <property type="project" value="UniProtKB-KW"/>
</dbReference>
<dbReference type="GeneID" id="12446921"/>
<evidence type="ECO:0000313" key="3">
    <source>
        <dbReference type="EMBL" id="CCC40083.1"/>
    </source>
</evidence>
<name>G0LH49_HALWC</name>
<accession>G0LH49</accession>